<evidence type="ECO:0000256" key="2">
    <source>
        <dbReference type="SAM" id="SignalP"/>
    </source>
</evidence>
<dbReference type="Proteomes" id="UP000815325">
    <property type="component" value="Unassembled WGS sequence"/>
</dbReference>
<feature type="chain" id="PRO_5045435949" evidence="2">
    <location>
        <begin position="32"/>
        <end position="286"/>
    </location>
</feature>
<evidence type="ECO:0000259" key="3">
    <source>
        <dbReference type="SMART" id="SM00198"/>
    </source>
</evidence>
<keyword evidence="5" id="KW-1185">Reference proteome</keyword>
<feature type="compositionally biased region" description="Low complexity" evidence="1">
    <location>
        <begin position="92"/>
        <end position="139"/>
    </location>
</feature>
<feature type="domain" description="SCP" evidence="3">
    <location>
        <begin position="147"/>
        <end position="274"/>
    </location>
</feature>
<dbReference type="Pfam" id="PF00188">
    <property type="entry name" value="CAP"/>
    <property type="match status" value="1"/>
</dbReference>
<feature type="region of interest" description="Disordered" evidence="1">
    <location>
        <begin position="92"/>
        <end position="157"/>
    </location>
</feature>
<comment type="caution">
    <text evidence="4">The sequence shown here is derived from an EMBL/GenBank/DDBJ whole genome shotgun (WGS) entry which is preliminary data.</text>
</comment>
<reference evidence="4" key="1">
    <citation type="submission" date="2017-08" db="EMBL/GenBank/DDBJ databases">
        <authorList>
            <person name="Polle J.E."/>
            <person name="Barry K."/>
            <person name="Cushman J."/>
            <person name="Schmutz J."/>
            <person name="Tran D."/>
            <person name="Hathwaick L.T."/>
            <person name="Yim W.C."/>
            <person name="Jenkins J."/>
            <person name="Mckie-Krisberg Z.M."/>
            <person name="Prochnik S."/>
            <person name="Lindquist E."/>
            <person name="Dockter R.B."/>
            <person name="Adam C."/>
            <person name="Molina H."/>
            <person name="Bunkerborg J."/>
            <person name="Jin E."/>
            <person name="Buchheim M."/>
            <person name="Magnuson J."/>
        </authorList>
    </citation>
    <scope>NUCLEOTIDE SEQUENCE</scope>
    <source>
        <strain evidence="4">CCAP 19/18</strain>
    </source>
</reference>
<keyword evidence="2" id="KW-0732">Signal</keyword>
<protein>
    <submittedName>
        <fullName evidence="4">CAP domain-containing protein</fullName>
    </submittedName>
</protein>
<accession>A0ABQ7H8L8</accession>
<dbReference type="EMBL" id="MU069446">
    <property type="protein sequence ID" value="KAF5843205.1"/>
    <property type="molecule type" value="Genomic_DNA"/>
</dbReference>
<gene>
    <name evidence="4" type="ORF">DUNSADRAFT_881</name>
</gene>
<organism evidence="4 5">
    <name type="scientific">Dunaliella salina</name>
    <name type="common">Green alga</name>
    <name type="synonym">Protococcus salinus</name>
    <dbReference type="NCBI Taxonomy" id="3046"/>
    <lineage>
        <taxon>Eukaryota</taxon>
        <taxon>Viridiplantae</taxon>
        <taxon>Chlorophyta</taxon>
        <taxon>core chlorophytes</taxon>
        <taxon>Chlorophyceae</taxon>
        <taxon>CS clade</taxon>
        <taxon>Chlamydomonadales</taxon>
        <taxon>Dunaliellaceae</taxon>
        <taxon>Dunaliella</taxon>
    </lineage>
</organism>
<dbReference type="InterPro" id="IPR035940">
    <property type="entry name" value="CAP_sf"/>
</dbReference>
<sequence length="286" mass="30784">MSRYLSSSAGRAPLLGAVLALLLCSTPSCLAGVLGGGAPSDEKRLLLNQKPAGIPRKKEAAWGPRRFLQQWDFGSQLQNYVNSAIQGSGYYTQPQQQQAVQPSQPAAQPTTVAPQPTATAPQPTATAPQPSSAAPAAVPSGQHSPKLSGKDPLALHNGYRSRHQKTGSLSYSAQLEAEARNWANKLAAECSFYHSGPGENMASGFQSWSEVMWAFYKEYQSYNYAAPGYSSATGHFTQMIWRETQSVGCAVAVSSCWMGNVHVCHYSPVGNVNAPQYFRENVYPPI</sequence>
<proteinExistence type="predicted"/>
<dbReference type="PROSITE" id="PS01009">
    <property type="entry name" value="CRISP_1"/>
    <property type="match status" value="1"/>
</dbReference>
<dbReference type="SUPFAM" id="SSF55797">
    <property type="entry name" value="PR-1-like"/>
    <property type="match status" value="1"/>
</dbReference>
<dbReference type="InterPro" id="IPR014044">
    <property type="entry name" value="CAP_dom"/>
</dbReference>
<dbReference type="PRINTS" id="PR00837">
    <property type="entry name" value="V5TPXLIKE"/>
</dbReference>
<dbReference type="Gene3D" id="3.40.33.10">
    <property type="entry name" value="CAP"/>
    <property type="match status" value="1"/>
</dbReference>
<feature type="signal peptide" evidence="2">
    <location>
        <begin position="1"/>
        <end position="31"/>
    </location>
</feature>
<evidence type="ECO:0000313" key="4">
    <source>
        <dbReference type="EMBL" id="KAF5843205.1"/>
    </source>
</evidence>
<name>A0ABQ7H8L8_DUNSA</name>
<dbReference type="InterPro" id="IPR018244">
    <property type="entry name" value="Allrgn_V5/Tpx1_CS"/>
</dbReference>
<dbReference type="PANTHER" id="PTHR10334">
    <property type="entry name" value="CYSTEINE-RICH SECRETORY PROTEIN-RELATED"/>
    <property type="match status" value="1"/>
</dbReference>
<evidence type="ECO:0000256" key="1">
    <source>
        <dbReference type="SAM" id="MobiDB-lite"/>
    </source>
</evidence>
<dbReference type="SMART" id="SM00198">
    <property type="entry name" value="SCP"/>
    <property type="match status" value="1"/>
</dbReference>
<evidence type="ECO:0000313" key="5">
    <source>
        <dbReference type="Proteomes" id="UP000815325"/>
    </source>
</evidence>
<dbReference type="InterPro" id="IPR001283">
    <property type="entry name" value="CRISP-related"/>
</dbReference>